<evidence type="ECO:0000313" key="2">
    <source>
        <dbReference type="EMBL" id="MBB5254373.1"/>
    </source>
</evidence>
<dbReference type="GO" id="GO:0004553">
    <property type="term" value="F:hydrolase activity, hydrolyzing O-glycosyl compounds"/>
    <property type="evidence" value="ECO:0007669"/>
    <property type="project" value="TreeGrafter"/>
</dbReference>
<keyword evidence="4" id="KW-1185">Reference proteome</keyword>
<dbReference type="PANTHER" id="PTHR31616">
    <property type="entry name" value="TREHALASE"/>
    <property type="match status" value="1"/>
</dbReference>
<dbReference type="PANTHER" id="PTHR31616:SF13">
    <property type="entry name" value="GLUCAN 1,4-ALPHA-GLUCOSIDASE"/>
    <property type="match status" value="1"/>
</dbReference>
<reference evidence="2 5" key="2">
    <citation type="submission" date="2020-08" db="EMBL/GenBank/DDBJ databases">
        <title>Genomic Encyclopedia of Type Strains, Phase IV (KMG-IV): sequencing the most valuable type-strain genomes for metagenomic binning, comparative biology and taxonomic classification.</title>
        <authorList>
            <person name="Goeker M."/>
        </authorList>
    </citation>
    <scope>NUCLEOTIDE SEQUENCE [LARGE SCALE GENOMIC DNA]</scope>
    <source>
        <strain evidence="2 5">DSM 12421</strain>
    </source>
</reference>
<dbReference type="InterPro" id="IPR012341">
    <property type="entry name" value="6hp_glycosidase-like_sf"/>
</dbReference>
<dbReference type="EMBL" id="CP045484">
    <property type="protein sequence ID" value="QGR16458.1"/>
    <property type="molecule type" value="Genomic_DNA"/>
</dbReference>
<name>A0A650CFC8_SULOH</name>
<dbReference type="OrthoDB" id="36362at2157"/>
<protein>
    <submittedName>
        <fullName evidence="2">GH15 family glucan-1,4-alpha-glucosidase</fullName>
    </submittedName>
    <submittedName>
        <fullName evidence="3">Glycoside hydrolase family 15 protein</fullName>
    </submittedName>
</protein>
<evidence type="ECO:0000313" key="5">
    <source>
        <dbReference type="Proteomes" id="UP000582213"/>
    </source>
</evidence>
<reference evidence="3 4" key="1">
    <citation type="submission" date="2019-10" db="EMBL/GenBank/DDBJ databases">
        <title>Genome Sequences from Six Type Strain Members of the Archaeal Family Sulfolobaceae: Acidianus ambivalens, Acidianus infernus, Metallosphaera prunae, Stygiolobus azoricus, Sulfolobus metallicus, and Sulfurisphaera ohwakuensis.</title>
        <authorList>
            <person name="Counts J.A."/>
            <person name="Kelly R.M."/>
        </authorList>
    </citation>
    <scope>NUCLEOTIDE SEQUENCE [LARGE SCALE GENOMIC DNA]</scope>
    <source>
        <strain evidence="3 4">TA-1</strain>
    </source>
</reference>
<evidence type="ECO:0000259" key="1">
    <source>
        <dbReference type="Pfam" id="PF00723"/>
    </source>
</evidence>
<dbReference type="SUPFAM" id="SSF48208">
    <property type="entry name" value="Six-hairpin glycosidases"/>
    <property type="match status" value="1"/>
</dbReference>
<organism evidence="3 4">
    <name type="scientific">Sulfurisphaera ohwakuensis</name>
    <dbReference type="NCBI Taxonomy" id="69656"/>
    <lineage>
        <taxon>Archaea</taxon>
        <taxon>Thermoproteota</taxon>
        <taxon>Thermoprotei</taxon>
        <taxon>Sulfolobales</taxon>
        <taxon>Sulfolobaceae</taxon>
        <taxon>Sulfurisphaera</taxon>
    </lineage>
</organism>
<proteinExistence type="predicted"/>
<dbReference type="RefSeq" id="WP_156014015.1">
    <property type="nucleotide sequence ID" value="NZ_CP045484.1"/>
</dbReference>
<dbReference type="GeneID" id="42800383"/>
<dbReference type="Proteomes" id="UP000582213">
    <property type="component" value="Unassembled WGS sequence"/>
</dbReference>
<dbReference type="Pfam" id="PF00723">
    <property type="entry name" value="Glyco_hydro_15"/>
    <property type="match status" value="1"/>
</dbReference>
<evidence type="ECO:0000313" key="3">
    <source>
        <dbReference type="EMBL" id="QGR16458.1"/>
    </source>
</evidence>
<accession>A0A650CFC8</accession>
<dbReference type="Gene3D" id="1.50.10.10">
    <property type="match status" value="1"/>
</dbReference>
<dbReference type="AlphaFoldDB" id="A0A650CFC8"/>
<dbReference type="KEGG" id="soh:D1869_04010"/>
<keyword evidence="3" id="KW-0378">Hydrolase</keyword>
<dbReference type="Proteomes" id="UP000427373">
    <property type="component" value="Chromosome"/>
</dbReference>
<gene>
    <name evidence="3" type="ORF">D1869_04010</name>
    <name evidence="2" type="ORF">HNQ62_002147</name>
</gene>
<dbReference type="InterPro" id="IPR011613">
    <property type="entry name" value="GH15-like"/>
</dbReference>
<dbReference type="InterPro" id="IPR008928">
    <property type="entry name" value="6-hairpin_glycosidase_sf"/>
</dbReference>
<dbReference type="EMBL" id="JACHFY010000014">
    <property type="protein sequence ID" value="MBB5254373.1"/>
    <property type="molecule type" value="Genomic_DNA"/>
</dbReference>
<sequence>MRYLNIGNGRILVNIDEFGRLTDLYFPYVGMENQSAGKPIRYYFFDGKNIYEDTKWKVTVNYMQDVNIAEIRADINETISLVFYDFTDLHDPLYYRIIKILNKGNEEIKGKLIFLIDLDLYSSSFGDTAFFDPQTSSIIHYKSKRYVGAKLFGIMKELSEYTIGKDEVYYDVQDGRLSMKPIDNGNVQFAMAVDLDLLPKGTDKAYFVLAFERKLSDLRKLLSRISPTSVETTFTSNYMFWQNWIRRAKKIDDKKVEKLYKISLLVIKNHMDFNGSIIASSDYSFVGLYGDSYNYCWPRDSAISAHALDISGYGDIAMKHYQFISEVVTEEGFLYHKYNPDKTLASSWHPWIFRGKQIYPIQEDETALQVWAIANHYQIYKDIDELIDIFRNFLRPAIRFLMRYVEDGLPKPSFDLWEERYGIHIYTVSTVYGALVSASELVRDIGDEVLASDMLDVAEYMKEEALRRMVHNGRFIRRIDENGNKDLVIDASMYSPYFFGMVDVRDPIMINTIRAIENSIKVSGGIARYENDMYKRVKSQPNPWIITTLWLAEYYLDLGQREKALEYINWVMSRALPSGLLPEQVDPENFTSTSVVPLVWSHAEFIIAVDKLISRQVEMNT</sequence>
<evidence type="ECO:0000313" key="4">
    <source>
        <dbReference type="Proteomes" id="UP000427373"/>
    </source>
</evidence>
<feature type="domain" description="GH15-like" evidence="1">
    <location>
        <begin position="274"/>
        <end position="608"/>
    </location>
</feature>
<dbReference type="GO" id="GO:0005975">
    <property type="term" value="P:carbohydrate metabolic process"/>
    <property type="evidence" value="ECO:0007669"/>
    <property type="project" value="InterPro"/>
</dbReference>